<protein>
    <recommendedName>
        <fullName evidence="4 11">Protein PBN1</fullName>
    </recommendedName>
</protein>
<dbReference type="EMBL" id="JAEUBE010000375">
    <property type="protein sequence ID" value="KAH3663320.1"/>
    <property type="molecule type" value="Genomic_DNA"/>
</dbReference>
<dbReference type="GO" id="GO:1990529">
    <property type="term" value="C:glycosylphosphatidylinositol-mannosyltransferase I complex"/>
    <property type="evidence" value="ECO:0007669"/>
    <property type="project" value="TreeGrafter"/>
</dbReference>
<keyword evidence="13" id="KW-1185">Reference proteome</keyword>
<dbReference type="AlphaFoldDB" id="A0A9P8T2U6"/>
<evidence type="ECO:0000256" key="1">
    <source>
        <dbReference type="ARBA" id="ARBA00004643"/>
    </source>
</evidence>
<keyword evidence="5 11" id="KW-0337">GPI-anchor biosynthesis</keyword>
<evidence type="ECO:0000256" key="11">
    <source>
        <dbReference type="RuleBase" id="RU366056"/>
    </source>
</evidence>
<comment type="similarity">
    <text evidence="3 11">Belongs to the PIGX family.</text>
</comment>
<name>A0A9P8T2U6_9ASCO</name>
<comment type="pathway">
    <text evidence="2 11">Glycolipid biosynthesis; glycosylphosphatidylinositol-anchor biosynthesis.</text>
</comment>
<evidence type="ECO:0000313" key="13">
    <source>
        <dbReference type="Proteomes" id="UP000769157"/>
    </source>
</evidence>
<evidence type="ECO:0000256" key="5">
    <source>
        <dbReference type="ARBA" id="ARBA00022502"/>
    </source>
</evidence>
<evidence type="ECO:0000313" key="12">
    <source>
        <dbReference type="EMBL" id="KAH3663320.1"/>
    </source>
</evidence>
<dbReference type="PANTHER" id="PTHR28533:SF1">
    <property type="entry name" value="PROTEIN PBN1"/>
    <property type="match status" value="1"/>
</dbReference>
<keyword evidence="6" id="KW-0812">Transmembrane</keyword>
<dbReference type="GO" id="GO:0006506">
    <property type="term" value="P:GPI anchor biosynthetic process"/>
    <property type="evidence" value="ECO:0007669"/>
    <property type="project" value="UniProtKB-KW"/>
</dbReference>
<comment type="subcellular location">
    <subcellularLocation>
        <location evidence="11">Endoplasmic reticulum membrane</location>
        <topology evidence="11">Single-pass membrane protein</topology>
    </subcellularLocation>
    <subcellularLocation>
        <location evidence="1">Endoplasmic reticulum membrane</location>
        <topology evidence="1">Single-pass type III membrane protein</topology>
    </subcellularLocation>
</comment>
<organism evidence="12 13">
    <name type="scientific">Ogataea philodendri</name>
    <dbReference type="NCBI Taxonomy" id="1378263"/>
    <lineage>
        <taxon>Eukaryota</taxon>
        <taxon>Fungi</taxon>
        <taxon>Dikarya</taxon>
        <taxon>Ascomycota</taxon>
        <taxon>Saccharomycotina</taxon>
        <taxon>Pichiomycetes</taxon>
        <taxon>Pichiales</taxon>
        <taxon>Pichiaceae</taxon>
        <taxon>Ogataea</taxon>
    </lineage>
</organism>
<evidence type="ECO:0000256" key="7">
    <source>
        <dbReference type="ARBA" id="ARBA00022824"/>
    </source>
</evidence>
<sequence length="447" mass="50715">MKYRTALFIYGDEKSVFDGIGAQDVLTVPASKSSPLAREDRIEIAFSELKSEYKTILEKLRLLNVQLNKNRSIKPKQTIFTSHESQPAGVRIDVAPQSARNMDHYKQLSDLAVQMISKLIHVETECKPWFFEEWYRGYIYEEPQIDVAFLQIWKSLIGGDIPVTTKDLSQAASFELVLDSDKLKLLLYWPLVDEPVVFNRSSSHEVGVFYLDSLPGDTDLSVNGVRVRGDSKLVPTSMYLNLFDSQIPDIYANHTFVQPTGLHPTYKVSLSKNAEPPHPSCRLMFDLDVPSTFIADEFQLEWSKKYFRNVVLYGHSDLELPSYKVTESCSLRLELQPDIVEFEIPLHLRYGEPKGGSQEIGISTGDLYWDCETDSDTRLLIQNSFMYENRIAEQTHSQLYHIGSTGANHLVAKLAVADLADSSFVESWTLLLVTICALLIGKAAWKL</sequence>
<keyword evidence="7 11" id="KW-0256">Endoplasmic reticulum</keyword>
<dbReference type="InterPro" id="IPR013233">
    <property type="entry name" value="PIG-X/PBN1"/>
</dbReference>
<keyword evidence="9" id="KW-0472">Membrane</keyword>
<evidence type="ECO:0000256" key="6">
    <source>
        <dbReference type="ARBA" id="ARBA00022692"/>
    </source>
</evidence>
<evidence type="ECO:0000256" key="4">
    <source>
        <dbReference type="ARBA" id="ARBA00020410"/>
    </source>
</evidence>
<evidence type="ECO:0000256" key="2">
    <source>
        <dbReference type="ARBA" id="ARBA00004687"/>
    </source>
</evidence>
<reference evidence="12" key="2">
    <citation type="submission" date="2021-01" db="EMBL/GenBank/DDBJ databases">
        <authorList>
            <person name="Schikora-Tamarit M.A."/>
        </authorList>
    </citation>
    <scope>NUCLEOTIDE SEQUENCE</scope>
    <source>
        <strain evidence="12">CBS6075</strain>
    </source>
</reference>
<proteinExistence type="inferred from homology"/>
<evidence type="ECO:0000256" key="8">
    <source>
        <dbReference type="ARBA" id="ARBA00022989"/>
    </source>
</evidence>
<dbReference type="PANTHER" id="PTHR28533">
    <property type="entry name" value="PROTEIN PBN1"/>
    <property type="match status" value="1"/>
</dbReference>
<dbReference type="Proteomes" id="UP000769157">
    <property type="component" value="Unassembled WGS sequence"/>
</dbReference>
<evidence type="ECO:0000256" key="10">
    <source>
        <dbReference type="ARBA" id="ARBA00023180"/>
    </source>
</evidence>
<evidence type="ECO:0000256" key="3">
    <source>
        <dbReference type="ARBA" id="ARBA00010345"/>
    </source>
</evidence>
<dbReference type="RefSeq" id="XP_046059743.1">
    <property type="nucleotide sequence ID" value="XM_046206481.1"/>
</dbReference>
<dbReference type="InterPro" id="IPR042322">
    <property type="entry name" value="Pbn1"/>
</dbReference>
<dbReference type="Pfam" id="PF08320">
    <property type="entry name" value="PIG-X"/>
    <property type="match status" value="1"/>
</dbReference>
<evidence type="ECO:0000256" key="9">
    <source>
        <dbReference type="ARBA" id="ARBA00023136"/>
    </source>
</evidence>
<comment type="function">
    <text evidence="11">Required for proper folding and/or the stability of a subset of proteins in the endoplasmic reticulum. Component of glycosylphosphatidylinositol-mannosyltransferase 1 which transfers the first of the 4 mannoses in the GPI-anchor precursors during GPI-anchor biosynthesis. Probably acts by stabilizing the mannosyltransferase GPI14.</text>
</comment>
<dbReference type="SMART" id="SM00780">
    <property type="entry name" value="PIG-X"/>
    <property type="match status" value="1"/>
</dbReference>
<comment type="caution">
    <text evidence="12">The sequence shown here is derived from an EMBL/GenBank/DDBJ whole genome shotgun (WGS) entry which is preliminary data.</text>
</comment>
<keyword evidence="8" id="KW-1133">Transmembrane helix</keyword>
<dbReference type="GO" id="GO:0005789">
    <property type="term" value="C:endoplasmic reticulum membrane"/>
    <property type="evidence" value="ECO:0007669"/>
    <property type="project" value="UniProtKB-SubCell"/>
</dbReference>
<keyword evidence="10" id="KW-0325">Glycoprotein</keyword>
<dbReference type="OrthoDB" id="5546453at2759"/>
<accession>A0A9P8T2U6</accession>
<dbReference type="GeneID" id="70237274"/>
<dbReference type="GO" id="GO:0000030">
    <property type="term" value="F:mannosyltransferase activity"/>
    <property type="evidence" value="ECO:0007669"/>
    <property type="project" value="TreeGrafter"/>
</dbReference>
<reference evidence="12" key="1">
    <citation type="journal article" date="2021" name="Open Biol.">
        <title>Shared evolutionary footprints suggest mitochondrial oxidative damage underlies multiple complex I losses in fungi.</title>
        <authorList>
            <person name="Schikora-Tamarit M.A."/>
            <person name="Marcet-Houben M."/>
            <person name="Nosek J."/>
            <person name="Gabaldon T."/>
        </authorList>
    </citation>
    <scope>NUCLEOTIDE SEQUENCE</scope>
    <source>
        <strain evidence="12">CBS6075</strain>
    </source>
</reference>
<gene>
    <name evidence="12" type="ORF">OGAPHI_005310</name>
</gene>